<keyword evidence="2" id="KW-1185">Reference proteome</keyword>
<dbReference type="HOGENOM" id="CLU_2740144_0_0_1"/>
<protein>
    <submittedName>
        <fullName evidence="1">Uncharacterized protein</fullName>
    </submittedName>
</protein>
<organism evidence="1 2">
    <name type="scientific">Fusarium oxysporum f. sp. raphani 54005</name>
    <dbReference type="NCBI Taxonomy" id="1089458"/>
    <lineage>
        <taxon>Eukaryota</taxon>
        <taxon>Fungi</taxon>
        <taxon>Dikarya</taxon>
        <taxon>Ascomycota</taxon>
        <taxon>Pezizomycotina</taxon>
        <taxon>Sordariomycetes</taxon>
        <taxon>Hypocreomycetidae</taxon>
        <taxon>Hypocreales</taxon>
        <taxon>Nectriaceae</taxon>
        <taxon>Fusarium</taxon>
        <taxon>Fusarium oxysporum species complex</taxon>
    </lineage>
</organism>
<dbReference type="AlphaFoldDB" id="X0BPN1"/>
<evidence type="ECO:0000313" key="2">
    <source>
        <dbReference type="Proteomes" id="UP000030663"/>
    </source>
</evidence>
<name>X0BPN1_FUSOX</name>
<reference evidence="1 2" key="1">
    <citation type="submission" date="2011-11" db="EMBL/GenBank/DDBJ databases">
        <title>The Genome Sequence of Fusarium oxysporum PHW815.</title>
        <authorList>
            <consortium name="The Broad Institute Genome Sequencing Platform"/>
            <person name="Ma L.-J."/>
            <person name="Gale L.R."/>
            <person name="Schwartz D.C."/>
            <person name="Zhou S."/>
            <person name="Corby-Kistler H."/>
            <person name="Young S.K."/>
            <person name="Zeng Q."/>
            <person name="Gargeya S."/>
            <person name="Fitzgerald M."/>
            <person name="Haas B."/>
            <person name="Abouelleil A."/>
            <person name="Alvarado L."/>
            <person name="Arachchi H.M."/>
            <person name="Berlin A."/>
            <person name="Brown A."/>
            <person name="Chapman S.B."/>
            <person name="Chen Z."/>
            <person name="Dunbar C."/>
            <person name="Freedman E."/>
            <person name="Gearin G."/>
            <person name="Goldberg J."/>
            <person name="Griggs A."/>
            <person name="Gujja S."/>
            <person name="Heiman D."/>
            <person name="Howarth C."/>
            <person name="Larson L."/>
            <person name="Lui A."/>
            <person name="MacDonald P.J.P."/>
            <person name="Montmayeur A."/>
            <person name="Murphy C."/>
            <person name="Neiman D."/>
            <person name="Pearson M."/>
            <person name="Priest M."/>
            <person name="Roberts A."/>
            <person name="Saif S."/>
            <person name="Shea T."/>
            <person name="Shenoy N."/>
            <person name="Sisk P."/>
            <person name="Stolte C."/>
            <person name="Sykes S."/>
            <person name="Wortman J."/>
            <person name="Nusbaum C."/>
            <person name="Birren B."/>
        </authorList>
    </citation>
    <scope>NUCLEOTIDE SEQUENCE [LARGE SCALE GENOMIC DNA]</scope>
    <source>
        <strain evidence="1 2">54005</strain>
    </source>
</reference>
<evidence type="ECO:0000313" key="1">
    <source>
        <dbReference type="EMBL" id="EXK83811.1"/>
    </source>
</evidence>
<proteinExistence type="predicted"/>
<dbReference type="EMBL" id="JH658399">
    <property type="protein sequence ID" value="EXK83811.1"/>
    <property type="molecule type" value="Genomic_DNA"/>
</dbReference>
<dbReference type="Proteomes" id="UP000030663">
    <property type="component" value="Unassembled WGS sequence"/>
</dbReference>
<gene>
    <name evidence="1" type="ORF">FOQG_11971</name>
</gene>
<accession>X0BPN1</accession>
<sequence>MLDDTEAMSNALGSKQDSIKQVCVSVASMVLRLTSMEDKGKIESQLINPRSHIEKLGNPISQRLTGIFLAL</sequence>